<dbReference type="SUPFAM" id="SSF52980">
    <property type="entry name" value="Restriction endonuclease-like"/>
    <property type="match status" value="1"/>
</dbReference>
<gene>
    <name evidence="3" type="ordered locus">Francci3_3007</name>
</gene>
<name>Q2J8M8_FRACC</name>
<evidence type="ECO:0000313" key="4">
    <source>
        <dbReference type="Proteomes" id="UP000001937"/>
    </source>
</evidence>
<dbReference type="InterPro" id="IPR011335">
    <property type="entry name" value="Restrct_endonuc-II-like"/>
</dbReference>
<dbReference type="PhylomeDB" id="Q2J8M8"/>
<dbReference type="AlphaFoldDB" id="Q2J8M8"/>
<evidence type="ECO:0000259" key="2">
    <source>
        <dbReference type="Pfam" id="PF13338"/>
    </source>
</evidence>
<reference evidence="3 4" key="1">
    <citation type="journal article" date="2007" name="Genome Res.">
        <title>Genome characteristics of facultatively symbiotic Frankia sp. strains reflect host range and host plant biogeography.</title>
        <authorList>
            <person name="Normand P."/>
            <person name="Lapierre P."/>
            <person name="Tisa L.S."/>
            <person name="Gogarten J.P."/>
            <person name="Alloisio N."/>
            <person name="Bagnarol E."/>
            <person name="Bassi C.A."/>
            <person name="Berry A.M."/>
            <person name="Bickhart D.M."/>
            <person name="Choisne N."/>
            <person name="Couloux A."/>
            <person name="Cournoyer B."/>
            <person name="Cruveiller S."/>
            <person name="Daubin V."/>
            <person name="Demange N."/>
            <person name="Francino M.P."/>
            <person name="Goltsman E."/>
            <person name="Huang Y."/>
            <person name="Kopp O.R."/>
            <person name="Labarre L."/>
            <person name="Lapidus A."/>
            <person name="Lavire C."/>
            <person name="Marechal J."/>
            <person name="Martinez M."/>
            <person name="Mastronunzio J.E."/>
            <person name="Mullin B.C."/>
            <person name="Niemann J."/>
            <person name="Pujic P."/>
            <person name="Rawnsley T."/>
            <person name="Rouy Z."/>
            <person name="Schenowitz C."/>
            <person name="Sellstedt A."/>
            <person name="Tavares F."/>
            <person name="Tomkins J.P."/>
            <person name="Vallenet D."/>
            <person name="Valverde C."/>
            <person name="Wall L.G."/>
            <person name="Wang Y."/>
            <person name="Medigue C."/>
            <person name="Benson D.R."/>
        </authorList>
    </citation>
    <scope>NUCLEOTIDE SEQUENCE [LARGE SCALE GENOMIC DNA]</scope>
    <source>
        <strain evidence="4">DSM 45818 / CECT 9043 / CcI3</strain>
    </source>
</reference>
<evidence type="ECO:0000313" key="3">
    <source>
        <dbReference type="EMBL" id="ABD12364.1"/>
    </source>
</evidence>
<feature type="compositionally biased region" description="Basic and acidic residues" evidence="1">
    <location>
        <begin position="89"/>
        <end position="106"/>
    </location>
</feature>
<sequence>MDSRSMTFSASASSPPTRPVRYPGFDPAVRIAGRQGGAITYRQAMAAGLTRGQLRQLVHSGQWSHPVRGVFVVPLGPTELPGSVNDVPRPGDRRRAEHSEIREKESAGLVRNDVARRRRKRHGAITAGPGHAASVVGGENTTPILPVFFSPFSARVRAALIGRPRAVVCGITAARLHGFPLEVPESSAEPVHLLLPARQTRAQPRGIRLHFSDLDVDQRVELGGIPLTSPERTLADLVLAAQSREVAVAHLDAALHRGLVPSLAGARAAAEGRRGFRQTTDWWSLADGRAETPLETRLRLLLADNGLAPVELQWPVMDGTGQIITRLDLAWPAQRLDVEADTFSATSPPAMIYQDRHRGNILAALRWTVLRFSVADVTWYPERVVSAVTRVLAARAAERAEASRAVAEASAAGTAAVAERLWAS</sequence>
<keyword evidence="4" id="KW-1185">Reference proteome</keyword>
<dbReference type="KEGG" id="fra:Francci3_3007"/>
<evidence type="ECO:0000256" key="1">
    <source>
        <dbReference type="SAM" id="MobiDB-lite"/>
    </source>
</evidence>
<organism evidence="3 4">
    <name type="scientific">Frankia casuarinae (strain DSM 45818 / CECT 9043 / HFP020203 / CcI3)</name>
    <dbReference type="NCBI Taxonomy" id="106370"/>
    <lineage>
        <taxon>Bacteria</taxon>
        <taxon>Bacillati</taxon>
        <taxon>Actinomycetota</taxon>
        <taxon>Actinomycetes</taxon>
        <taxon>Frankiales</taxon>
        <taxon>Frankiaceae</taxon>
        <taxon>Frankia</taxon>
    </lineage>
</organism>
<dbReference type="Proteomes" id="UP000001937">
    <property type="component" value="Chromosome"/>
</dbReference>
<dbReference type="InterPro" id="IPR025159">
    <property type="entry name" value="AbiEi_N"/>
</dbReference>
<accession>Q2J8M8</accession>
<protein>
    <recommendedName>
        <fullName evidence="2">AbiEi antitoxin N-terminal domain-containing protein</fullName>
    </recommendedName>
</protein>
<feature type="region of interest" description="Disordered" evidence="1">
    <location>
        <begin position="1"/>
        <end position="23"/>
    </location>
</feature>
<dbReference type="HOGENOM" id="CLU_052626_5_0_11"/>
<dbReference type="EMBL" id="CP000249">
    <property type="protein sequence ID" value="ABD12364.1"/>
    <property type="molecule type" value="Genomic_DNA"/>
</dbReference>
<feature type="compositionally biased region" description="Low complexity" evidence="1">
    <location>
        <begin position="1"/>
        <end position="15"/>
    </location>
</feature>
<proteinExistence type="predicted"/>
<feature type="domain" description="AbiEi antitoxin N-terminal" evidence="2">
    <location>
        <begin position="30"/>
        <end position="74"/>
    </location>
</feature>
<dbReference type="Pfam" id="PF13338">
    <property type="entry name" value="AbiEi_4"/>
    <property type="match status" value="1"/>
</dbReference>
<dbReference type="eggNOG" id="COG5340">
    <property type="taxonomic scope" value="Bacteria"/>
</dbReference>
<dbReference type="STRING" id="106370.Francci3_3007"/>
<feature type="region of interest" description="Disordered" evidence="1">
    <location>
        <begin position="82"/>
        <end position="108"/>
    </location>
</feature>